<dbReference type="AlphaFoldDB" id="A0AAW2FR30"/>
<sequence length="101" mass="12180">MTRTSGEILRQGADIRQCGRRASTIYPRYLVISSKLGSVTRSNFSRRTERVKRTRLYTRFSHERRWIITFTDNVRIFLRFFLNICYEEKKKKSKKLNLITN</sequence>
<name>A0AAW2FR30_9HYME</name>
<gene>
    <name evidence="1" type="ORF">PUN28_011265</name>
</gene>
<dbReference type="Proteomes" id="UP001430953">
    <property type="component" value="Unassembled WGS sequence"/>
</dbReference>
<protein>
    <submittedName>
        <fullName evidence="1">Uncharacterized protein</fullName>
    </submittedName>
</protein>
<proteinExistence type="predicted"/>
<dbReference type="EMBL" id="JADYXP020000010">
    <property type="protein sequence ID" value="KAL0116322.1"/>
    <property type="molecule type" value="Genomic_DNA"/>
</dbReference>
<accession>A0AAW2FR30</accession>
<keyword evidence="2" id="KW-1185">Reference proteome</keyword>
<organism evidence="1 2">
    <name type="scientific">Cardiocondyla obscurior</name>
    <dbReference type="NCBI Taxonomy" id="286306"/>
    <lineage>
        <taxon>Eukaryota</taxon>
        <taxon>Metazoa</taxon>
        <taxon>Ecdysozoa</taxon>
        <taxon>Arthropoda</taxon>
        <taxon>Hexapoda</taxon>
        <taxon>Insecta</taxon>
        <taxon>Pterygota</taxon>
        <taxon>Neoptera</taxon>
        <taxon>Endopterygota</taxon>
        <taxon>Hymenoptera</taxon>
        <taxon>Apocrita</taxon>
        <taxon>Aculeata</taxon>
        <taxon>Formicoidea</taxon>
        <taxon>Formicidae</taxon>
        <taxon>Myrmicinae</taxon>
        <taxon>Cardiocondyla</taxon>
    </lineage>
</organism>
<comment type="caution">
    <text evidence="1">The sequence shown here is derived from an EMBL/GenBank/DDBJ whole genome shotgun (WGS) entry which is preliminary data.</text>
</comment>
<evidence type="ECO:0000313" key="1">
    <source>
        <dbReference type="EMBL" id="KAL0116322.1"/>
    </source>
</evidence>
<reference evidence="1 2" key="1">
    <citation type="submission" date="2023-03" db="EMBL/GenBank/DDBJ databases">
        <title>High recombination rates correlate with genetic variation in Cardiocondyla obscurior ants.</title>
        <authorList>
            <person name="Errbii M."/>
        </authorList>
    </citation>
    <scope>NUCLEOTIDE SEQUENCE [LARGE SCALE GENOMIC DNA]</scope>
    <source>
        <strain evidence="1">Alpha-2009</strain>
        <tissue evidence="1">Whole body</tissue>
    </source>
</reference>
<evidence type="ECO:0000313" key="2">
    <source>
        <dbReference type="Proteomes" id="UP001430953"/>
    </source>
</evidence>